<accession>D6WPM8</accession>
<dbReference type="PROSITE" id="PS50181">
    <property type="entry name" value="FBOX"/>
    <property type="match status" value="1"/>
</dbReference>
<dbReference type="AlphaFoldDB" id="D6WPM8"/>
<sequence length="469" mass="54063">MNSDNFACFGDCPKPKKSKTSEEERVAFWAHLPSIVIHDIFDLLTKKDRQNASRVCKNWRQNIFHPKWWPEVTFKIEPCNIERSKFFTSVFGRIVSSAKIQVNTLAPECTDEFVALIETLSENNNLKELIIEPTHCHFDIARYSTKSSSNMHNVIAKLKRCLPNLTKFSIGCIEDFALYLDEYLTILGSQQPEKVTLLGLASVKDNPNEYEDSYFECDLIKPFTNLKVLSIDFDQLSDTFLSCLDASTHLERLIVHLHGVREGHPSTTNAAWTIFKAKHPKCELRVNVIHSYDEVQHLHETILRDEMPLTHLRVFFCEHVNLETLEFISAFYNHTLRSLVWVDSMGNNEETWSFLASQRDLSPDPLVMMSWLCSNLSELVFYGYKYREENLVAIARLRGEKLKKLEVAEDDVLFSNSNYLGQENLIDIQLHLKQPWAPTKTADLHPVIRNPTAGDSDEYLLPIVLADLH</sequence>
<dbReference type="InParanoid" id="D6WPM8"/>
<keyword evidence="3" id="KW-1185">Reference proteome</keyword>
<dbReference type="Gene3D" id="3.80.10.10">
    <property type="entry name" value="Ribonuclease Inhibitor"/>
    <property type="match status" value="1"/>
</dbReference>
<dbReference type="SMART" id="SM00256">
    <property type="entry name" value="FBOX"/>
    <property type="match status" value="1"/>
</dbReference>
<dbReference type="HOGENOM" id="CLU_035764_0_0_1"/>
<dbReference type="PANTHER" id="PTHR20933:SF3">
    <property type="entry name" value="F-BOX ONLY PROTEIN 33"/>
    <property type="match status" value="1"/>
</dbReference>
<dbReference type="OMA" id="QNAFHIQ"/>
<dbReference type="InterPro" id="IPR036047">
    <property type="entry name" value="F-box-like_dom_sf"/>
</dbReference>
<feature type="domain" description="F-box" evidence="1">
    <location>
        <begin position="26"/>
        <end position="72"/>
    </location>
</feature>
<protein>
    <recommendedName>
        <fullName evidence="1">F-box domain-containing protein</fullName>
    </recommendedName>
</protein>
<dbReference type="Pfam" id="PF12937">
    <property type="entry name" value="F-box-like"/>
    <property type="match status" value="1"/>
</dbReference>
<dbReference type="STRING" id="7070.D6WPM8"/>
<name>D6WPM8_TRICA</name>
<reference evidence="2 3" key="1">
    <citation type="journal article" date="2008" name="Nature">
        <title>The genome of the model beetle and pest Tribolium castaneum.</title>
        <authorList>
            <consortium name="Tribolium Genome Sequencing Consortium"/>
            <person name="Richards S."/>
            <person name="Gibbs R.A."/>
            <person name="Weinstock G.M."/>
            <person name="Brown S.J."/>
            <person name="Denell R."/>
            <person name="Beeman R.W."/>
            <person name="Gibbs R."/>
            <person name="Beeman R.W."/>
            <person name="Brown S.J."/>
            <person name="Bucher G."/>
            <person name="Friedrich M."/>
            <person name="Grimmelikhuijzen C.J."/>
            <person name="Klingler M."/>
            <person name="Lorenzen M."/>
            <person name="Richards S."/>
            <person name="Roth S."/>
            <person name="Schroder R."/>
            <person name="Tautz D."/>
            <person name="Zdobnov E.M."/>
            <person name="Muzny D."/>
            <person name="Gibbs R.A."/>
            <person name="Weinstock G.M."/>
            <person name="Attaway T."/>
            <person name="Bell S."/>
            <person name="Buhay C.J."/>
            <person name="Chandrabose M.N."/>
            <person name="Chavez D."/>
            <person name="Clerk-Blankenburg K.P."/>
            <person name="Cree A."/>
            <person name="Dao M."/>
            <person name="Davis C."/>
            <person name="Chacko J."/>
            <person name="Dinh H."/>
            <person name="Dugan-Rocha S."/>
            <person name="Fowler G."/>
            <person name="Garner T.T."/>
            <person name="Garnes J."/>
            <person name="Gnirke A."/>
            <person name="Hawes A."/>
            <person name="Hernandez J."/>
            <person name="Hines S."/>
            <person name="Holder M."/>
            <person name="Hume J."/>
            <person name="Jhangiani S.N."/>
            <person name="Joshi V."/>
            <person name="Khan Z.M."/>
            <person name="Jackson L."/>
            <person name="Kovar C."/>
            <person name="Kowis A."/>
            <person name="Lee S."/>
            <person name="Lewis L.R."/>
            <person name="Margolis J."/>
            <person name="Morgan M."/>
            <person name="Nazareth L.V."/>
            <person name="Nguyen N."/>
            <person name="Okwuonu G."/>
            <person name="Parker D."/>
            <person name="Richards S."/>
            <person name="Ruiz S.J."/>
            <person name="Santibanez J."/>
            <person name="Savard J."/>
            <person name="Scherer S.E."/>
            <person name="Schneider B."/>
            <person name="Sodergren E."/>
            <person name="Tautz D."/>
            <person name="Vattahil S."/>
            <person name="Villasana D."/>
            <person name="White C.S."/>
            <person name="Wright R."/>
            <person name="Park Y."/>
            <person name="Beeman R.W."/>
            <person name="Lord J."/>
            <person name="Oppert B."/>
            <person name="Lorenzen M."/>
            <person name="Brown S."/>
            <person name="Wang L."/>
            <person name="Savard J."/>
            <person name="Tautz D."/>
            <person name="Richards S."/>
            <person name="Weinstock G."/>
            <person name="Gibbs R.A."/>
            <person name="Liu Y."/>
            <person name="Worley K."/>
            <person name="Weinstock G."/>
            <person name="Elsik C.G."/>
            <person name="Reese J.T."/>
            <person name="Elhaik E."/>
            <person name="Landan G."/>
            <person name="Graur D."/>
            <person name="Arensburger P."/>
            <person name="Atkinson P."/>
            <person name="Beeman R.W."/>
            <person name="Beidler J."/>
            <person name="Brown S.J."/>
            <person name="Demuth J.P."/>
            <person name="Drury D.W."/>
            <person name="Du Y.Z."/>
            <person name="Fujiwara H."/>
            <person name="Lorenzen M."/>
            <person name="Maselli V."/>
            <person name="Osanai M."/>
            <person name="Park Y."/>
            <person name="Robertson H.M."/>
            <person name="Tu Z."/>
            <person name="Wang J.J."/>
            <person name="Wang S."/>
            <person name="Richards S."/>
            <person name="Song H."/>
            <person name="Zhang L."/>
            <person name="Sodergren E."/>
            <person name="Werner D."/>
            <person name="Stanke M."/>
            <person name="Morgenstern B."/>
            <person name="Solovyev V."/>
            <person name="Kosarev P."/>
            <person name="Brown G."/>
            <person name="Chen H.C."/>
            <person name="Ermolaeva O."/>
            <person name="Hlavina W."/>
            <person name="Kapustin Y."/>
            <person name="Kiryutin B."/>
            <person name="Kitts P."/>
            <person name="Maglott D."/>
            <person name="Pruitt K."/>
            <person name="Sapojnikov V."/>
            <person name="Souvorov A."/>
            <person name="Mackey A.J."/>
            <person name="Waterhouse R.M."/>
            <person name="Wyder S."/>
            <person name="Zdobnov E.M."/>
            <person name="Zdobnov E.M."/>
            <person name="Wyder S."/>
            <person name="Kriventseva E.V."/>
            <person name="Kadowaki T."/>
            <person name="Bork P."/>
            <person name="Aranda M."/>
            <person name="Bao R."/>
            <person name="Beermann A."/>
            <person name="Berns N."/>
            <person name="Bolognesi R."/>
            <person name="Bonneton F."/>
            <person name="Bopp D."/>
            <person name="Brown S.J."/>
            <person name="Bucher G."/>
            <person name="Butts T."/>
            <person name="Chaumot A."/>
            <person name="Denell R.E."/>
            <person name="Ferrier D.E."/>
            <person name="Friedrich M."/>
            <person name="Gordon C.M."/>
            <person name="Jindra M."/>
            <person name="Klingler M."/>
            <person name="Lan Q."/>
            <person name="Lattorff H.M."/>
            <person name="Laudet V."/>
            <person name="von Levetsow C."/>
            <person name="Liu Z."/>
            <person name="Lutz R."/>
            <person name="Lynch J.A."/>
            <person name="da Fonseca R.N."/>
            <person name="Posnien N."/>
            <person name="Reuter R."/>
            <person name="Roth S."/>
            <person name="Savard J."/>
            <person name="Schinko J.B."/>
            <person name="Schmitt C."/>
            <person name="Schoppmeier M."/>
            <person name="Schroder R."/>
            <person name="Shippy T.D."/>
            <person name="Simonnet F."/>
            <person name="Marques-Souza H."/>
            <person name="Tautz D."/>
            <person name="Tomoyasu Y."/>
            <person name="Trauner J."/>
            <person name="Van der Zee M."/>
            <person name="Vervoort M."/>
            <person name="Wittkopp N."/>
            <person name="Wimmer E.A."/>
            <person name="Yang X."/>
            <person name="Jones A.K."/>
            <person name="Sattelle D.B."/>
            <person name="Ebert P.R."/>
            <person name="Nelson D."/>
            <person name="Scott J.G."/>
            <person name="Beeman R.W."/>
            <person name="Muthukrishnan S."/>
            <person name="Kramer K.J."/>
            <person name="Arakane Y."/>
            <person name="Beeman R.W."/>
            <person name="Zhu Q."/>
            <person name="Hogenkamp D."/>
            <person name="Dixit R."/>
            <person name="Oppert B."/>
            <person name="Jiang H."/>
            <person name="Zou Z."/>
            <person name="Marshall J."/>
            <person name="Elpidina E."/>
            <person name="Vinokurov K."/>
            <person name="Oppert C."/>
            <person name="Zou Z."/>
            <person name="Evans J."/>
            <person name="Lu Z."/>
            <person name="Zhao P."/>
            <person name="Sumathipala N."/>
            <person name="Altincicek B."/>
            <person name="Vilcinskas A."/>
            <person name="Williams M."/>
            <person name="Hultmark D."/>
            <person name="Hetru C."/>
            <person name="Jiang H."/>
            <person name="Grimmelikhuijzen C.J."/>
            <person name="Hauser F."/>
            <person name="Cazzamali G."/>
            <person name="Williamson M."/>
            <person name="Park Y."/>
            <person name="Li B."/>
            <person name="Tanaka Y."/>
            <person name="Predel R."/>
            <person name="Neupert S."/>
            <person name="Schachtner J."/>
            <person name="Verleyen P."/>
            <person name="Raible F."/>
            <person name="Bork P."/>
            <person name="Friedrich M."/>
            <person name="Walden K.K."/>
            <person name="Robertson H.M."/>
            <person name="Angeli S."/>
            <person name="Foret S."/>
            <person name="Bucher G."/>
            <person name="Schuetz S."/>
            <person name="Maleszka R."/>
            <person name="Wimmer E.A."/>
            <person name="Beeman R.W."/>
            <person name="Lorenzen M."/>
            <person name="Tomoyasu Y."/>
            <person name="Miller S.C."/>
            <person name="Grossmann D."/>
            <person name="Bucher G."/>
        </authorList>
    </citation>
    <scope>NUCLEOTIDE SEQUENCE [LARGE SCALE GENOMIC DNA]</scope>
    <source>
        <strain evidence="2 3">Georgia GA2</strain>
    </source>
</reference>
<dbReference type="SUPFAM" id="SSF81383">
    <property type="entry name" value="F-box domain"/>
    <property type="match status" value="1"/>
</dbReference>
<dbReference type="PANTHER" id="PTHR20933">
    <property type="entry name" value="F-BOX ONLY PROTEIN 33"/>
    <property type="match status" value="1"/>
</dbReference>
<gene>
    <name evidence="2" type="primary">AUGUSTUS-3.0.2_09781</name>
    <name evidence="2" type="ORF">TcasGA2_TC009781</name>
</gene>
<organism evidence="2 3">
    <name type="scientific">Tribolium castaneum</name>
    <name type="common">Red flour beetle</name>
    <dbReference type="NCBI Taxonomy" id="7070"/>
    <lineage>
        <taxon>Eukaryota</taxon>
        <taxon>Metazoa</taxon>
        <taxon>Ecdysozoa</taxon>
        <taxon>Arthropoda</taxon>
        <taxon>Hexapoda</taxon>
        <taxon>Insecta</taxon>
        <taxon>Pterygota</taxon>
        <taxon>Neoptera</taxon>
        <taxon>Endopterygota</taxon>
        <taxon>Coleoptera</taxon>
        <taxon>Polyphaga</taxon>
        <taxon>Cucujiformia</taxon>
        <taxon>Tenebrionidae</taxon>
        <taxon>Tenebrionidae incertae sedis</taxon>
        <taxon>Tribolium</taxon>
    </lineage>
</organism>
<dbReference type="PhylomeDB" id="D6WPM8"/>
<proteinExistence type="predicted"/>
<evidence type="ECO:0000259" key="1">
    <source>
        <dbReference type="PROSITE" id="PS50181"/>
    </source>
</evidence>
<dbReference type="InterPro" id="IPR001810">
    <property type="entry name" value="F-box_dom"/>
</dbReference>
<dbReference type="Gene3D" id="1.20.1280.50">
    <property type="match status" value="1"/>
</dbReference>
<dbReference type="InterPro" id="IPR032675">
    <property type="entry name" value="LRR_dom_sf"/>
</dbReference>
<reference evidence="2 3" key="2">
    <citation type="journal article" date="2010" name="Nucleic Acids Res.">
        <title>BeetleBase in 2010: revisions to provide comprehensive genomic information for Tribolium castaneum.</title>
        <authorList>
            <person name="Kim H.S."/>
            <person name="Murphy T."/>
            <person name="Xia J."/>
            <person name="Caragea D."/>
            <person name="Park Y."/>
            <person name="Beeman R.W."/>
            <person name="Lorenzen M.D."/>
            <person name="Butcher S."/>
            <person name="Manak J.R."/>
            <person name="Brown S.J."/>
        </authorList>
    </citation>
    <scope>GENOME REANNOTATION</scope>
    <source>
        <strain evidence="2 3">Georgia GA2</strain>
    </source>
</reference>
<evidence type="ECO:0000313" key="2">
    <source>
        <dbReference type="EMBL" id="EFA06838.1"/>
    </source>
</evidence>
<dbReference type="eggNOG" id="ENOG502QPU4">
    <property type="taxonomic scope" value="Eukaryota"/>
</dbReference>
<dbReference type="EMBL" id="KQ971354">
    <property type="protein sequence ID" value="EFA06838.1"/>
    <property type="molecule type" value="Genomic_DNA"/>
</dbReference>
<dbReference type="FunCoup" id="D6WPM8">
    <property type="interactions" value="314"/>
</dbReference>
<dbReference type="SUPFAM" id="SSF52047">
    <property type="entry name" value="RNI-like"/>
    <property type="match status" value="1"/>
</dbReference>
<dbReference type="GO" id="GO:0031398">
    <property type="term" value="P:positive regulation of protein ubiquitination"/>
    <property type="evidence" value="ECO:0000318"/>
    <property type="project" value="GO_Central"/>
</dbReference>
<evidence type="ECO:0000313" key="3">
    <source>
        <dbReference type="Proteomes" id="UP000007266"/>
    </source>
</evidence>
<dbReference type="Proteomes" id="UP000007266">
    <property type="component" value="Linkage group 7"/>
</dbReference>